<keyword evidence="2" id="KW-1185">Reference proteome</keyword>
<proteinExistence type="predicted"/>
<dbReference type="EMBL" id="BJOV01000005">
    <property type="protein sequence ID" value="GEE02840.1"/>
    <property type="molecule type" value="Genomic_DNA"/>
</dbReference>
<accession>A0A7I9VCW8</accession>
<dbReference type="AlphaFoldDB" id="A0A7I9VCW8"/>
<dbReference type="RefSeq" id="WP_161896474.1">
    <property type="nucleotide sequence ID" value="NZ_BJOV01000005.1"/>
</dbReference>
<comment type="caution">
    <text evidence="1">The sequence shown here is derived from an EMBL/GenBank/DDBJ whole genome shotgun (WGS) entry which is preliminary data.</text>
</comment>
<name>A0A7I9VCW8_9ACTN</name>
<dbReference type="Proteomes" id="UP000444960">
    <property type="component" value="Unassembled WGS sequence"/>
</dbReference>
<evidence type="ECO:0000313" key="1">
    <source>
        <dbReference type="EMBL" id="GEE02840.1"/>
    </source>
</evidence>
<sequence length="115" mass="13487">MSTNFEEICMSTKLEEFQKHWQMAIEQVGDEYFGTEQPGYVLPRPNFQMLEQRAWSSYPSEQNALLRLMIGLVTSGAHPQSGTIADYADLVYTDFEPIVRVLMAYYCPHFFYRER</sequence>
<reference evidence="2" key="1">
    <citation type="submission" date="2019-06" db="EMBL/GenBank/DDBJ databases">
        <title>Gordonia isolated from sludge of a wastewater treatment plant.</title>
        <authorList>
            <person name="Tamura T."/>
            <person name="Aoyama K."/>
            <person name="Kang Y."/>
            <person name="Saito S."/>
            <person name="Akiyama N."/>
            <person name="Yazawa K."/>
            <person name="Gonoi T."/>
            <person name="Mikami Y."/>
        </authorList>
    </citation>
    <scope>NUCLEOTIDE SEQUENCE [LARGE SCALE GENOMIC DNA]</scope>
    <source>
        <strain evidence="2">NBRC 107696</strain>
    </source>
</reference>
<gene>
    <name evidence="1" type="ORF">nbrc107696_32860</name>
</gene>
<evidence type="ECO:0000313" key="2">
    <source>
        <dbReference type="Proteomes" id="UP000444960"/>
    </source>
</evidence>
<organism evidence="1 2">
    <name type="scientific">Gordonia spumicola</name>
    <dbReference type="NCBI Taxonomy" id="589161"/>
    <lineage>
        <taxon>Bacteria</taxon>
        <taxon>Bacillati</taxon>
        <taxon>Actinomycetota</taxon>
        <taxon>Actinomycetes</taxon>
        <taxon>Mycobacteriales</taxon>
        <taxon>Gordoniaceae</taxon>
        <taxon>Gordonia</taxon>
    </lineage>
</organism>
<protein>
    <submittedName>
        <fullName evidence="1">Uncharacterized protein</fullName>
    </submittedName>
</protein>